<dbReference type="EMBL" id="BSEC01000001">
    <property type="protein sequence ID" value="GLI91150.1"/>
    <property type="molecule type" value="Genomic_DNA"/>
</dbReference>
<dbReference type="AlphaFoldDB" id="A0A9W6GQQ0"/>
<evidence type="ECO:0008006" key="3">
    <source>
        <dbReference type="Google" id="ProtNLM"/>
    </source>
</evidence>
<evidence type="ECO:0000313" key="2">
    <source>
        <dbReference type="Proteomes" id="UP001144323"/>
    </source>
</evidence>
<protein>
    <recommendedName>
        <fullName evidence="3">Tetratricopeptide repeat protein</fullName>
    </recommendedName>
</protein>
<keyword evidence="2" id="KW-1185">Reference proteome</keyword>
<dbReference type="Gene3D" id="2.60.120.260">
    <property type="entry name" value="Galactose-binding domain-like"/>
    <property type="match status" value="1"/>
</dbReference>
<gene>
    <name evidence="1" type="ORF">LMG27198_01420</name>
</gene>
<sequence length="427" mass="46243">MLRIGLICLCALSALYLIVRYSIPAGLSETGPEAALSLNASYPGAVVGLAQQAISDEANRRAVQKDSPASSTAPADLDALKKALRAAILKDPLNASAFQLLAQIAQLEGNAKSARQMMTTAARLSIEDATANAFMLQQSLLANNVGEALRYADILMRGKTSLIGPVAQLVARMTEVPGAKQELVRRLGAAPPWRAQVLGAFASSGLTNPQAPLGVLLALKDTPNPPREKELVGYINYLLQNKLYAFAYSSWLQFLPKDRLSQVAYLFNGSFEQQMSGVPFDWMIGSGSEVIAGVYARPDNGDKRALFISFGQMRGVFPTIRQMTVLRPGAYRFTGNINGEMLARRGLQWRVTCVEGGLAGESQMLLGRFPKWASFQFDIVIPEDKCAAQYVELVHMARSPSEQLATGSVWFDDLAILRRATGSKATP</sequence>
<dbReference type="RefSeq" id="WP_281799707.1">
    <property type="nucleotide sequence ID" value="NZ_BSEC01000001.1"/>
</dbReference>
<comment type="caution">
    <text evidence="1">The sequence shown here is derived from an EMBL/GenBank/DDBJ whole genome shotgun (WGS) entry which is preliminary data.</text>
</comment>
<organism evidence="1 2">
    <name type="scientific">Methylocystis echinoides</name>
    <dbReference type="NCBI Taxonomy" id="29468"/>
    <lineage>
        <taxon>Bacteria</taxon>
        <taxon>Pseudomonadati</taxon>
        <taxon>Pseudomonadota</taxon>
        <taxon>Alphaproteobacteria</taxon>
        <taxon>Hyphomicrobiales</taxon>
        <taxon>Methylocystaceae</taxon>
        <taxon>Methylocystis</taxon>
    </lineage>
</organism>
<evidence type="ECO:0000313" key="1">
    <source>
        <dbReference type="EMBL" id="GLI91150.1"/>
    </source>
</evidence>
<accession>A0A9W6GQQ0</accession>
<proteinExistence type="predicted"/>
<reference evidence="1" key="1">
    <citation type="journal article" date="2023" name="Int. J. Syst. Evol. Microbiol.">
        <title>Methylocystis iwaonis sp. nov., a type II methane-oxidizing bacterium from surface soil of a rice paddy field in Japan, and emended description of the genus Methylocystis (ex Whittenbury et al. 1970) Bowman et al. 1993.</title>
        <authorList>
            <person name="Kaise H."/>
            <person name="Sawadogo J.B."/>
            <person name="Alam M.S."/>
            <person name="Ueno C."/>
            <person name="Dianou D."/>
            <person name="Shinjo R."/>
            <person name="Asakawa S."/>
        </authorList>
    </citation>
    <scope>NUCLEOTIDE SEQUENCE</scope>
    <source>
        <strain evidence="1">LMG27198</strain>
    </source>
</reference>
<dbReference type="Proteomes" id="UP001144323">
    <property type="component" value="Unassembled WGS sequence"/>
</dbReference>
<name>A0A9W6GQQ0_9HYPH</name>